<proteinExistence type="predicted"/>
<feature type="transmembrane region" description="Helical" evidence="1">
    <location>
        <begin position="88"/>
        <end position="108"/>
    </location>
</feature>
<evidence type="ECO:0000259" key="2">
    <source>
        <dbReference type="Pfam" id="PF20151"/>
    </source>
</evidence>
<feature type="transmembrane region" description="Helical" evidence="1">
    <location>
        <begin position="236"/>
        <end position="257"/>
    </location>
</feature>
<feature type="transmembrane region" description="Helical" evidence="1">
    <location>
        <begin position="120"/>
        <end position="142"/>
    </location>
</feature>
<organism evidence="3 4">
    <name type="scientific">Coprinopsis cinerea (strain Okayama-7 / 130 / ATCC MYA-4618 / FGSC 9003)</name>
    <name type="common">Inky cap fungus</name>
    <name type="synonym">Hormographiella aspergillata</name>
    <dbReference type="NCBI Taxonomy" id="240176"/>
    <lineage>
        <taxon>Eukaryota</taxon>
        <taxon>Fungi</taxon>
        <taxon>Dikarya</taxon>
        <taxon>Basidiomycota</taxon>
        <taxon>Agaricomycotina</taxon>
        <taxon>Agaricomycetes</taxon>
        <taxon>Agaricomycetidae</taxon>
        <taxon>Agaricales</taxon>
        <taxon>Agaricineae</taxon>
        <taxon>Psathyrellaceae</taxon>
        <taxon>Coprinopsis</taxon>
    </lineage>
</organism>
<accession>A8N778</accession>
<keyword evidence="1" id="KW-0812">Transmembrane</keyword>
<comment type="caution">
    <text evidence="3">The sequence shown here is derived from an EMBL/GenBank/DDBJ whole genome shotgun (WGS) entry which is preliminary data.</text>
</comment>
<reference evidence="3 4" key="1">
    <citation type="journal article" date="2010" name="Proc. Natl. Acad. Sci. U.S.A.">
        <title>Insights into evolution of multicellular fungi from the assembled chromosomes of the mushroom Coprinopsis cinerea (Coprinus cinereus).</title>
        <authorList>
            <person name="Stajich J.E."/>
            <person name="Wilke S.K."/>
            <person name="Ahren D."/>
            <person name="Au C.H."/>
            <person name="Birren B.W."/>
            <person name="Borodovsky M."/>
            <person name="Burns C."/>
            <person name="Canback B."/>
            <person name="Casselton L.A."/>
            <person name="Cheng C.K."/>
            <person name="Deng J."/>
            <person name="Dietrich F.S."/>
            <person name="Fargo D.C."/>
            <person name="Farman M.L."/>
            <person name="Gathman A.C."/>
            <person name="Goldberg J."/>
            <person name="Guigo R."/>
            <person name="Hoegger P.J."/>
            <person name="Hooker J.B."/>
            <person name="Huggins A."/>
            <person name="James T.Y."/>
            <person name="Kamada T."/>
            <person name="Kilaru S."/>
            <person name="Kodira C."/>
            <person name="Kues U."/>
            <person name="Kupfer D."/>
            <person name="Kwan H.S."/>
            <person name="Lomsadze A."/>
            <person name="Li W."/>
            <person name="Lilly W.W."/>
            <person name="Ma L.J."/>
            <person name="Mackey A.J."/>
            <person name="Manning G."/>
            <person name="Martin F."/>
            <person name="Muraguchi H."/>
            <person name="Natvig D.O."/>
            <person name="Palmerini H."/>
            <person name="Ramesh M.A."/>
            <person name="Rehmeyer C.J."/>
            <person name="Roe B.A."/>
            <person name="Shenoy N."/>
            <person name="Stanke M."/>
            <person name="Ter-Hovhannisyan V."/>
            <person name="Tunlid A."/>
            <person name="Velagapudi R."/>
            <person name="Vision T.J."/>
            <person name="Zeng Q."/>
            <person name="Zolan M.E."/>
            <person name="Pukkila P.J."/>
        </authorList>
    </citation>
    <scope>NUCLEOTIDE SEQUENCE [LARGE SCALE GENOMIC DNA]</scope>
    <source>
        <strain evidence="4">Okayama-7 / 130 / ATCC MYA-4618 / FGSC 9003</strain>
    </source>
</reference>
<dbReference type="KEGG" id="cci:CC1G_03221"/>
<dbReference type="InterPro" id="IPR045340">
    <property type="entry name" value="DUF6533"/>
</dbReference>
<feature type="domain" description="DUF6533" evidence="2">
    <location>
        <begin position="20"/>
        <end position="63"/>
    </location>
</feature>
<dbReference type="HOGENOM" id="CLU_035509_11_1_1"/>
<keyword evidence="1" id="KW-0472">Membrane</keyword>
<sequence length="299" mass="33797">MDFFDTVLVPGLIAKQALNYTNAACLALWIADYFDMLPLEISCVWNQKLSKVNILYFILKYFPAVHIPSFFLYSFLTSIPPHACKPIFILNTIFVPVIISCAQAVLFLRIHILGQSKRLTIYLIAHYVISIIAIFTLSIVFYTELRVLEFLPHEFFGCGNLIANGDYTSGVYGIVLFNELVMAILNLVLSYRKYVASRSTPLMRIFRRDGTGYFIALAVVSTINILVNRLHPDPQYSFLLAVVQYALHPIFTTRMILHLRQVAMSGGSTNQSISQNLPGRAKTANIRLSALKPKDIVYT</sequence>
<dbReference type="Proteomes" id="UP000001861">
    <property type="component" value="Unassembled WGS sequence"/>
</dbReference>
<dbReference type="EMBL" id="AACS02000003">
    <property type="protein sequence ID" value="EAU91053.2"/>
    <property type="molecule type" value="Genomic_DNA"/>
</dbReference>
<protein>
    <recommendedName>
        <fullName evidence="2">DUF6533 domain-containing protein</fullName>
    </recommendedName>
</protein>
<keyword evidence="1" id="KW-1133">Transmembrane helix</keyword>
<dbReference type="RefSeq" id="XP_001830684.2">
    <property type="nucleotide sequence ID" value="XM_001830632.2"/>
</dbReference>
<feature type="transmembrane region" description="Helical" evidence="1">
    <location>
        <begin position="54"/>
        <end position="76"/>
    </location>
</feature>
<name>A8N778_COPC7</name>
<dbReference type="STRING" id="240176.A8N778"/>
<keyword evidence="4" id="KW-1185">Reference proteome</keyword>
<dbReference type="Pfam" id="PF20151">
    <property type="entry name" value="DUF6533"/>
    <property type="match status" value="1"/>
</dbReference>
<evidence type="ECO:0000313" key="3">
    <source>
        <dbReference type="EMBL" id="EAU91053.2"/>
    </source>
</evidence>
<feature type="transmembrane region" description="Helical" evidence="1">
    <location>
        <begin position="170"/>
        <end position="189"/>
    </location>
</feature>
<feature type="transmembrane region" description="Helical" evidence="1">
    <location>
        <begin position="210"/>
        <end position="230"/>
    </location>
</feature>
<dbReference type="GeneID" id="6007128"/>
<dbReference type="InParanoid" id="A8N778"/>
<dbReference type="OrthoDB" id="2982596at2759"/>
<evidence type="ECO:0000313" key="4">
    <source>
        <dbReference type="Proteomes" id="UP000001861"/>
    </source>
</evidence>
<dbReference type="VEuPathDB" id="FungiDB:CC1G_03221"/>
<gene>
    <name evidence="3" type="ORF">CC1G_03221</name>
</gene>
<dbReference type="OMA" id="RIASYWH"/>
<evidence type="ECO:0000256" key="1">
    <source>
        <dbReference type="SAM" id="Phobius"/>
    </source>
</evidence>
<dbReference type="AlphaFoldDB" id="A8N778"/>